<dbReference type="PANTHER" id="PTHR32308">
    <property type="entry name" value="LYASE BETA SUBUNIT, PUTATIVE (AFU_ORTHOLOGUE AFUA_4G13030)-RELATED"/>
    <property type="match status" value="1"/>
</dbReference>
<dbReference type="SUPFAM" id="SSF51621">
    <property type="entry name" value="Phosphoenolpyruvate/pyruvate domain"/>
    <property type="match status" value="1"/>
</dbReference>
<dbReference type="Proteomes" id="UP000621454">
    <property type="component" value="Unassembled WGS sequence"/>
</dbReference>
<accession>A0A916T5V1</accession>
<proteinExistence type="predicted"/>
<dbReference type="GO" id="GO:0000287">
    <property type="term" value="F:magnesium ion binding"/>
    <property type="evidence" value="ECO:0007669"/>
    <property type="project" value="TreeGrafter"/>
</dbReference>
<dbReference type="GO" id="GO:0006107">
    <property type="term" value="P:oxaloacetate metabolic process"/>
    <property type="evidence" value="ECO:0007669"/>
    <property type="project" value="TreeGrafter"/>
</dbReference>
<keyword evidence="2" id="KW-0479">Metal-binding</keyword>
<keyword evidence="5" id="KW-1185">Reference proteome</keyword>
<dbReference type="GO" id="GO:0003824">
    <property type="term" value="F:catalytic activity"/>
    <property type="evidence" value="ECO:0007669"/>
    <property type="project" value="InterPro"/>
</dbReference>
<evidence type="ECO:0000313" key="4">
    <source>
        <dbReference type="EMBL" id="GGB32878.1"/>
    </source>
</evidence>
<gene>
    <name evidence="4" type="ORF">GCM10011489_21260</name>
</gene>
<evidence type="ECO:0000256" key="1">
    <source>
        <dbReference type="ARBA" id="ARBA00001946"/>
    </source>
</evidence>
<keyword evidence="3" id="KW-0460">Magnesium</keyword>
<protein>
    <submittedName>
        <fullName evidence="4">Aldolase</fullName>
    </submittedName>
</protein>
<dbReference type="InterPro" id="IPR054255">
    <property type="entry name" value="DUF6986"/>
</dbReference>
<dbReference type="EMBL" id="BMGC01000013">
    <property type="protein sequence ID" value="GGB32878.1"/>
    <property type="molecule type" value="Genomic_DNA"/>
</dbReference>
<dbReference type="PANTHER" id="PTHR32308:SF10">
    <property type="entry name" value="CITRATE LYASE SUBUNIT BETA"/>
    <property type="match status" value="1"/>
</dbReference>
<sequence>MTASGSGLSAPARERIEALLSEVDERLAVRYPGDRPQPQPSHTVYIPADKVSTETPSLWGTAALELTDRAAETIADLDSMGVADRVRTRLRSRPIDDLRIDLEDGYGWRADEVEDADARRAGEILAAWSQASRGDAAADGSADQDGVGAPWSFGVRAKSMGAGDRRRGIRTLEHVLDAAGGVPEGFVFTVPKLRAIEQVEAVVAMCEDFELVHGIAPGTLQFELQIESPQAVIGADGSATLARAIGVGMPRLTGLHYGTYDYSAACGIVSSQQSLEHPVADHAKAVMLAAAAQTGVWVSDGSTQVIPVGTDEVVDAAMRRHHRLVTRSLTRGYYQGWDMHPGHLVTRWLAVFDFFAAAMPAAVARLQDYFARQSGEVMDEPATAQSLALVVLRGLAAGAFDESDVTALGEQCSAARLTQLRASGGVLS</sequence>
<evidence type="ECO:0000256" key="2">
    <source>
        <dbReference type="ARBA" id="ARBA00022723"/>
    </source>
</evidence>
<dbReference type="AlphaFoldDB" id="A0A916T5V1"/>
<name>A0A916T5V1_9ACTN</name>
<comment type="caution">
    <text evidence="4">The sequence shown here is derived from an EMBL/GenBank/DDBJ whole genome shotgun (WGS) entry which is preliminary data.</text>
</comment>
<comment type="cofactor">
    <cofactor evidence="1">
        <name>Mg(2+)</name>
        <dbReference type="ChEBI" id="CHEBI:18420"/>
    </cofactor>
</comment>
<dbReference type="InterPro" id="IPR040442">
    <property type="entry name" value="Pyrv_kinase-like_dom_sf"/>
</dbReference>
<dbReference type="RefSeq" id="WP_188586572.1">
    <property type="nucleotide sequence ID" value="NZ_BMGC01000013.1"/>
</dbReference>
<dbReference type="Pfam" id="PF22484">
    <property type="entry name" value="DUF6986"/>
    <property type="match status" value="1"/>
</dbReference>
<evidence type="ECO:0000256" key="3">
    <source>
        <dbReference type="ARBA" id="ARBA00022842"/>
    </source>
</evidence>
<evidence type="ECO:0000313" key="5">
    <source>
        <dbReference type="Proteomes" id="UP000621454"/>
    </source>
</evidence>
<reference evidence="4" key="2">
    <citation type="submission" date="2020-09" db="EMBL/GenBank/DDBJ databases">
        <authorList>
            <person name="Sun Q."/>
            <person name="Zhou Y."/>
        </authorList>
    </citation>
    <scope>NUCLEOTIDE SEQUENCE</scope>
    <source>
        <strain evidence="4">CGMCC 1.12827</strain>
    </source>
</reference>
<reference evidence="4" key="1">
    <citation type="journal article" date="2014" name="Int. J. Syst. Evol. Microbiol.">
        <title>Complete genome sequence of Corynebacterium casei LMG S-19264T (=DSM 44701T), isolated from a smear-ripened cheese.</title>
        <authorList>
            <consortium name="US DOE Joint Genome Institute (JGI-PGF)"/>
            <person name="Walter F."/>
            <person name="Albersmeier A."/>
            <person name="Kalinowski J."/>
            <person name="Ruckert C."/>
        </authorList>
    </citation>
    <scope>NUCLEOTIDE SEQUENCE</scope>
    <source>
        <strain evidence="4">CGMCC 1.12827</strain>
    </source>
</reference>
<dbReference type="Gene3D" id="3.20.20.60">
    <property type="entry name" value="Phosphoenolpyruvate-binding domains"/>
    <property type="match status" value="1"/>
</dbReference>
<organism evidence="4 5">
    <name type="scientific">Gordonia jinhuaensis</name>
    <dbReference type="NCBI Taxonomy" id="1517702"/>
    <lineage>
        <taxon>Bacteria</taxon>
        <taxon>Bacillati</taxon>
        <taxon>Actinomycetota</taxon>
        <taxon>Actinomycetes</taxon>
        <taxon>Mycobacteriales</taxon>
        <taxon>Gordoniaceae</taxon>
        <taxon>Gordonia</taxon>
    </lineage>
</organism>
<dbReference type="InterPro" id="IPR015813">
    <property type="entry name" value="Pyrv/PenolPyrv_kinase-like_dom"/>
</dbReference>